<sequence length="296" mass="33844">MNFKDEDIIMSSEILPFRGFGIGNTYLAWFPFLLSLILVVVWFSNFLRSKILFLVFTIMIISLVALNARIAFLPIGIALAFYFVFAPFVTKIRGIFIFCSIIFILFILVNFFGINGDFGPIIDHLIIWIWNEGFSSFYSDSGSPTFNDLSNFSILQSFNFQDWVFGRGALITPEISSILYTDVGYLQILYAGGLILSFLLYLFFGLIFICLIKNINILYEKKVIPKLGVYISYIFIISFFLGHLKLRIFEMNEATKFLFLLTTFVSVKNVGFLQERFNPAAAKGPVELSDLRKVTS</sequence>
<name>A0ABP7SJY8_9BURK</name>
<feature type="transmembrane region" description="Helical" evidence="1">
    <location>
        <begin position="51"/>
        <end position="66"/>
    </location>
</feature>
<evidence type="ECO:0000256" key="1">
    <source>
        <dbReference type="SAM" id="Phobius"/>
    </source>
</evidence>
<evidence type="ECO:0000313" key="3">
    <source>
        <dbReference type="Proteomes" id="UP001501353"/>
    </source>
</evidence>
<accession>A0ABP7SJY8</accession>
<proteinExistence type="predicted"/>
<keyword evidence="1" id="KW-0472">Membrane</keyword>
<comment type="caution">
    <text evidence="2">The sequence shown here is derived from an EMBL/GenBank/DDBJ whole genome shotgun (WGS) entry which is preliminary data.</text>
</comment>
<dbReference type="EMBL" id="BAAAZE010000002">
    <property type="protein sequence ID" value="GAA4012830.1"/>
    <property type="molecule type" value="Genomic_DNA"/>
</dbReference>
<evidence type="ECO:0000313" key="2">
    <source>
        <dbReference type="EMBL" id="GAA4012830.1"/>
    </source>
</evidence>
<gene>
    <name evidence="2" type="ORF">GCM10022212_03320</name>
</gene>
<reference evidence="3" key="1">
    <citation type="journal article" date="2019" name="Int. J. Syst. Evol. Microbiol.">
        <title>The Global Catalogue of Microorganisms (GCM) 10K type strain sequencing project: providing services to taxonomists for standard genome sequencing and annotation.</title>
        <authorList>
            <consortium name="The Broad Institute Genomics Platform"/>
            <consortium name="The Broad Institute Genome Sequencing Center for Infectious Disease"/>
            <person name="Wu L."/>
            <person name="Ma J."/>
        </authorList>
    </citation>
    <scope>NUCLEOTIDE SEQUENCE [LARGE SCALE GENOMIC DNA]</scope>
    <source>
        <strain evidence="3">JCM 16673</strain>
    </source>
</reference>
<feature type="transmembrane region" description="Helical" evidence="1">
    <location>
        <begin position="188"/>
        <end position="211"/>
    </location>
</feature>
<feature type="transmembrane region" description="Helical" evidence="1">
    <location>
        <begin position="223"/>
        <end position="242"/>
    </location>
</feature>
<keyword evidence="1" id="KW-0812">Transmembrane</keyword>
<keyword evidence="1" id="KW-1133">Transmembrane helix</keyword>
<organism evidence="2 3">
    <name type="scientific">Actimicrobium antarcticum</name>
    <dbReference type="NCBI Taxonomy" id="1051899"/>
    <lineage>
        <taxon>Bacteria</taxon>
        <taxon>Pseudomonadati</taxon>
        <taxon>Pseudomonadota</taxon>
        <taxon>Betaproteobacteria</taxon>
        <taxon>Burkholderiales</taxon>
        <taxon>Oxalobacteraceae</taxon>
        <taxon>Actimicrobium</taxon>
    </lineage>
</organism>
<feature type="transmembrane region" description="Helical" evidence="1">
    <location>
        <begin position="96"/>
        <end position="114"/>
    </location>
</feature>
<keyword evidence="3" id="KW-1185">Reference proteome</keyword>
<protein>
    <submittedName>
        <fullName evidence="2">Uncharacterized protein</fullName>
    </submittedName>
</protein>
<dbReference type="Proteomes" id="UP001501353">
    <property type="component" value="Unassembled WGS sequence"/>
</dbReference>
<feature type="transmembrane region" description="Helical" evidence="1">
    <location>
        <begin position="72"/>
        <end position="89"/>
    </location>
</feature>
<feature type="transmembrane region" description="Helical" evidence="1">
    <location>
        <begin position="26"/>
        <end position="44"/>
    </location>
</feature>